<keyword evidence="1" id="KW-0812">Transmembrane</keyword>
<dbReference type="RefSeq" id="WP_087913440.1">
    <property type="nucleotide sequence ID" value="NZ_CP021780.1"/>
</dbReference>
<dbReference type="Pfam" id="PF00990">
    <property type="entry name" value="GGDEF"/>
    <property type="match status" value="1"/>
</dbReference>
<dbReference type="InterPro" id="IPR000160">
    <property type="entry name" value="GGDEF_dom"/>
</dbReference>
<dbReference type="Gene3D" id="3.30.70.270">
    <property type="match status" value="1"/>
</dbReference>
<feature type="transmembrane region" description="Helical" evidence="1">
    <location>
        <begin position="77"/>
        <end position="95"/>
    </location>
</feature>
<dbReference type="PANTHER" id="PTHR44757:SF11">
    <property type="entry name" value="CYCLIC DI-GMP PHOSPHODIESTERASE PDER"/>
    <property type="match status" value="1"/>
</dbReference>
<feature type="transmembrane region" description="Helical" evidence="1">
    <location>
        <begin position="6"/>
        <end position="28"/>
    </location>
</feature>
<accession>A0A2Z2K866</accession>
<evidence type="ECO:0000259" key="2">
    <source>
        <dbReference type="PROSITE" id="PS50887"/>
    </source>
</evidence>
<keyword evidence="4" id="KW-1185">Reference proteome</keyword>
<dbReference type="CDD" id="cd01949">
    <property type="entry name" value="GGDEF"/>
    <property type="match status" value="1"/>
</dbReference>
<dbReference type="SUPFAM" id="SSF55073">
    <property type="entry name" value="Nucleotide cyclase"/>
    <property type="match status" value="1"/>
</dbReference>
<dbReference type="InterPro" id="IPR043128">
    <property type="entry name" value="Rev_trsase/Diguanyl_cyclase"/>
</dbReference>
<dbReference type="KEGG" id="pdh:B9T62_00215"/>
<keyword evidence="1" id="KW-1133">Transmembrane helix</keyword>
<organism evidence="3 4">
    <name type="scientific">Paenibacillus donghaensis</name>
    <dbReference type="NCBI Taxonomy" id="414771"/>
    <lineage>
        <taxon>Bacteria</taxon>
        <taxon>Bacillati</taxon>
        <taxon>Bacillota</taxon>
        <taxon>Bacilli</taxon>
        <taxon>Bacillales</taxon>
        <taxon>Paenibacillaceae</taxon>
        <taxon>Paenibacillus</taxon>
    </lineage>
</organism>
<dbReference type="OrthoDB" id="9759607at2"/>
<evidence type="ECO:0000313" key="3">
    <source>
        <dbReference type="EMBL" id="ASA19415.1"/>
    </source>
</evidence>
<evidence type="ECO:0000256" key="1">
    <source>
        <dbReference type="SAM" id="Phobius"/>
    </source>
</evidence>
<dbReference type="InterPro" id="IPR052155">
    <property type="entry name" value="Biofilm_reg_signaling"/>
</dbReference>
<dbReference type="Proteomes" id="UP000249890">
    <property type="component" value="Chromosome"/>
</dbReference>
<dbReference type="AlphaFoldDB" id="A0A2Z2K866"/>
<keyword evidence="1" id="KW-0472">Membrane</keyword>
<dbReference type="EMBL" id="CP021780">
    <property type="protein sequence ID" value="ASA19415.1"/>
    <property type="molecule type" value="Genomic_DNA"/>
</dbReference>
<dbReference type="PROSITE" id="PS50887">
    <property type="entry name" value="GGDEF"/>
    <property type="match status" value="1"/>
</dbReference>
<dbReference type="SMART" id="SM00267">
    <property type="entry name" value="GGDEF"/>
    <property type="match status" value="1"/>
</dbReference>
<evidence type="ECO:0000313" key="4">
    <source>
        <dbReference type="Proteomes" id="UP000249890"/>
    </source>
</evidence>
<protein>
    <recommendedName>
        <fullName evidence="2">GGDEF domain-containing protein</fullName>
    </recommendedName>
</protein>
<name>A0A2Z2K866_9BACL</name>
<sequence>MEELQIYILTICLILVAGLTAYLLLWLLQARGKAAPRLRAMHTGIAVLLIGGSLWSMHWIGGLSLRSNTGTAGGGGLYIPLAAYGLTLALLLFLFSRVRLLLAERDQLKELAYKDTLTGLLNNNGMNHFWDYCKENEQLAVLFLDLNRFKSINDKLGHHVGDLLLQAVGGELQQFSSKGKRHIFRIGGDEFVIVAKRCSQKEAEQLALRILEQTTKHYKLEQHNLFVSVSIGITLSHGKVDRIRLLKEADTAMYNAKQLGSGRYSFYKAESGDAYANWRRKTGSK</sequence>
<dbReference type="InterPro" id="IPR029787">
    <property type="entry name" value="Nucleotide_cyclase"/>
</dbReference>
<feature type="transmembrane region" description="Helical" evidence="1">
    <location>
        <begin position="40"/>
        <end position="57"/>
    </location>
</feature>
<feature type="domain" description="GGDEF" evidence="2">
    <location>
        <begin position="137"/>
        <end position="269"/>
    </location>
</feature>
<dbReference type="PANTHER" id="PTHR44757">
    <property type="entry name" value="DIGUANYLATE CYCLASE DGCP"/>
    <property type="match status" value="1"/>
</dbReference>
<proteinExistence type="predicted"/>
<reference evidence="3 4" key="1">
    <citation type="submission" date="2017-06" db="EMBL/GenBank/DDBJ databases">
        <title>Complete genome sequence of Paenibacillus donghaensis KCTC 13049T isolated from East Sea sediment, South Korea.</title>
        <authorList>
            <person name="Jung B.K."/>
            <person name="Hong S.-J."/>
            <person name="Shin J.-H."/>
        </authorList>
    </citation>
    <scope>NUCLEOTIDE SEQUENCE [LARGE SCALE GENOMIC DNA]</scope>
    <source>
        <strain evidence="3 4">KCTC 13049</strain>
    </source>
</reference>
<gene>
    <name evidence="3" type="ORF">B9T62_00215</name>
</gene>
<dbReference type="NCBIfam" id="TIGR00254">
    <property type="entry name" value="GGDEF"/>
    <property type="match status" value="1"/>
</dbReference>